<reference evidence="2 8" key="2">
    <citation type="submission" date="2019-05" db="EMBL/GenBank/DDBJ databases">
        <authorList>
            <consortium name="NARMS: The National Antimicrobial Resistance Monitoring System"/>
        </authorList>
    </citation>
    <scope>NUCLEOTIDE SEQUENCE [LARGE SCALE GENOMIC DNA]</scope>
    <source>
        <strain evidence="3 7">CVM N17EC0060</strain>
        <strain evidence="2 8">CVM N18EC122</strain>
    </source>
</reference>
<dbReference type="EMBL" id="RNLZ01000091">
    <property type="protein sequence ID" value="MGE16910.1"/>
    <property type="molecule type" value="Genomic_DNA"/>
</dbReference>
<reference evidence="5" key="3">
    <citation type="submission" date="2021-02" db="EMBL/GenBank/DDBJ databases">
        <title>Co-localization of colistin and carbapenem -resistance genes on a novel transferable IncHI2 plasmid in Escherichia coli from chicken-origin.</title>
        <authorList>
            <person name="Hoffmann M."/>
            <person name="Balkey M."/>
            <person name="Ronco T."/>
            <person name="Hendriksen R.S."/>
        </authorList>
    </citation>
    <scope>NUCLEOTIDE SEQUENCE</scope>
    <source>
        <strain evidence="5">CFSAN083829</strain>
    </source>
</reference>
<gene>
    <name evidence="3" type="ORF">D9D43_25750</name>
    <name evidence="4" type="ORF">DD762_16735</name>
    <name evidence="2" type="ORF">E6D34_26590</name>
    <name evidence="5" type="ORF">JNP96_22855</name>
</gene>
<dbReference type="Proteomes" id="UP000272336">
    <property type="component" value="Unassembled WGS sequence"/>
</dbReference>
<evidence type="ECO:0000313" key="3">
    <source>
        <dbReference type="EMBL" id="MGE16910.1"/>
    </source>
</evidence>
<evidence type="ECO:0000313" key="8">
    <source>
        <dbReference type="Proteomes" id="UP000532204"/>
    </source>
</evidence>
<name>A0A0D8W6D6_ECOLX</name>
<dbReference type="AlphaFoldDB" id="A0A0D8W6D6"/>
<evidence type="ECO:0000313" key="5">
    <source>
        <dbReference type="EMBL" id="QRZ96622.1"/>
    </source>
</evidence>
<dbReference type="Proteomes" id="UP000245761">
    <property type="component" value="Unassembled WGS sequence"/>
</dbReference>
<protein>
    <recommendedName>
        <fullName evidence="1">ParE-like toxin domain-containing protein</fullName>
    </recommendedName>
</protein>
<dbReference type="Proteomes" id="UP000663166">
    <property type="component" value="Chromosome"/>
</dbReference>
<evidence type="ECO:0000313" key="7">
    <source>
        <dbReference type="Proteomes" id="UP000272336"/>
    </source>
</evidence>
<dbReference type="Proteomes" id="UP000532204">
    <property type="component" value="Unassembled WGS sequence"/>
</dbReference>
<proteinExistence type="predicted"/>
<evidence type="ECO:0000259" key="1">
    <source>
        <dbReference type="Pfam" id="PF24732"/>
    </source>
</evidence>
<organism evidence="4 6">
    <name type="scientific">Escherichia coli</name>
    <dbReference type="NCBI Taxonomy" id="562"/>
    <lineage>
        <taxon>Bacteria</taxon>
        <taxon>Pseudomonadati</taxon>
        <taxon>Pseudomonadota</taxon>
        <taxon>Gammaproteobacteria</taxon>
        <taxon>Enterobacterales</taxon>
        <taxon>Enterobacteriaceae</taxon>
        <taxon>Escherichia</taxon>
    </lineage>
</organism>
<evidence type="ECO:0000313" key="4">
    <source>
        <dbReference type="EMBL" id="PWH59454.1"/>
    </source>
</evidence>
<dbReference type="EMBL" id="CP070393">
    <property type="protein sequence ID" value="QRZ96622.1"/>
    <property type="molecule type" value="Genomic_DNA"/>
</dbReference>
<dbReference type="InterPro" id="IPR056925">
    <property type="entry name" value="ParE-like"/>
</dbReference>
<accession>A0A0D8W6D6</accession>
<dbReference type="EMBL" id="QEMT01000029">
    <property type="protein sequence ID" value="PWH59454.1"/>
    <property type="molecule type" value="Genomic_DNA"/>
</dbReference>
<feature type="domain" description="ParE-like toxin" evidence="1">
    <location>
        <begin position="21"/>
        <end position="78"/>
    </location>
</feature>
<dbReference type="RefSeq" id="WP_021577938.1">
    <property type="nucleotide sequence ID" value="NZ_BFLZ01000046.1"/>
</dbReference>
<evidence type="ECO:0000313" key="6">
    <source>
        <dbReference type="Proteomes" id="UP000245761"/>
    </source>
</evidence>
<evidence type="ECO:0000313" key="2">
    <source>
        <dbReference type="EMBL" id="EFC9752716.1"/>
    </source>
</evidence>
<dbReference type="Pfam" id="PF24732">
    <property type="entry name" value="ParE_like"/>
    <property type="match status" value="1"/>
</dbReference>
<sequence>MKMTELVPGVLTSPGVPPTSQRKAVELVNRFRRGERNYHELKERGFGYFKIDVGPDWRLLSRNKGLTWALLSHERYNNMRLK</sequence>
<dbReference type="EMBL" id="AASEBA010000120">
    <property type="protein sequence ID" value="EFC9752716.1"/>
    <property type="molecule type" value="Genomic_DNA"/>
</dbReference>
<reference evidence="4 6" key="1">
    <citation type="submission" date="2018-04" db="EMBL/GenBank/DDBJ databases">
        <title>Draft Genomic Sequencing Of Potential Extraintestinal Pathogenic Escherichia coli B8S56 Isolated from Retail Chicken Skin.</title>
        <authorList>
            <person name="Xu A."/>
            <person name="Tilman S."/>
            <person name="Wisser-Parker K."/>
            <person name="Scullen O.J."/>
            <person name="Sommers C."/>
        </authorList>
    </citation>
    <scope>NUCLEOTIDE SEQUENCE [LARGE SCALE GENOMIC DNA]</scope>
    <source>
        <strain evidence="4 6">B8S56</strain>
    </source>
</reference>